<dbReference type="EMBL" id="JAKELL010000070">
    <property type="protein sequence ID" value="KAH8984925.1"/>
    <property type="molecule type" value="Genomic_DNA"/>
</dbReference>
<organism evidence="3 4">
    <name type="scientific">Lactarius akahatsu</name>
    <dbReference type="NCBI Taxonomy" id="416441"/>
    <lineage>
        <taxon>Eukaryota</taxon>
        <taxon>Fungi</taxon>
        <taxon>Dikarya</taxon>
        <taxon>Basidiomycota</taxon>
        <taxon>Agaricomycotina</taxon>
        <taxon>Agaricomycetes</taxon>
        <taxon>Russulales</taxon>
        <taxon>Russulaceae</taxon>
        <taxon>Lactarius</taxon>
    </lineage>
</organism>
<accession>A0AAD4QAF6</accession>
<name>A0AAD4QAF6_9AGAM</name>
<dbReference type="CDD" id="cd22191">
    <property type="entry name" value="DPBB_RlpA_EXP_N-like"/>
    <property type="match status" value="1"/>
</dbReference>
<comment type="caution">
    <text evidence="3">The sequence shown here is derived from an EMBL/GenBank/DDBJ whole genome shotgun (WGS) entry which is preliminary data.</text>
</comment>
<evidence type="ECO:0000256" key="1">
    <source>
        <dbReference type="ARBA" id="ARBA00022729"/>
    </source>
</evidence>
<dbReference type="PANTHER" id="PTHR31836">
    <property type="match status" value="1"/>
</dbReference>
<dbReference type="InterPro" id="IPR051477">
    <property type="entry name" value="Expansin_CellWall"/>
</dbReference>
<sequence>MRALTQSIVTQAVLFFALVRLISAQSQLKEKSHEKTTHPAKRFDGARFTYYDVGLGTCGHYNKPSDFIVALNSAQYDNGDYCSATITITYGGKSTQAVIMDEATIPSSALGCSGCPYASLALSKGLFSFFASPDVGTIYGEWVIASSSS</sequence>
<evidence type="ECO:0000313" key="3">
    <source>
        <dbReference type="EMBL" id="KAH8984925.1"/>
    </source>
</evidence>
<evidence type="ECO:0000313" key="4">
    <source>
        <dbReference type="Proteomes" id="UP001201163"/>
    </source>
</evidence>
<evidence type="ECO:0000256" key="2">
    <source>
        <dbReference type="SAM" id="SignalP"/>
    </source>
</evidence>
<dbReference type="AlphaFoldDB" id="A0AAD4QAF6"/>
<gene>
    <name evidence="3" type="ORF">EDB92DRAFT_1802816</name>
</gene>
<keyword evidence="1 2" id="KW-0732">Signal</keyword>
<feature type="signal peptide" evidence="2">
    <location>
        <begin position="1"/>
        <end position="24"/>
    </location>
</feature>
<dbReference type="Proteomes" id="UP001201163">
    <property type="component" value="Unassembled WGS sequence"/>
</dbReference>
<dbReference type="InterPro" id="IPR036908">
    <property type="entry name" value="RlpA-like_sf"/>
</dbReference>
<dbReference type="PANTHER" id="PTHR31836:SF28">
    <property type="entry name" value="SRCR DOMAIN-CONTAINING PROTEIN-RELATED"/>
    <property type="match status" value="1"/>
</dbReference>
<protein>
    <submittedName>
        <fullName evidence="3">Plant expansin</fullName>
    </submittedName>
</protein>
<dbReference type="SUPFAM" id="SSF50685">
    <property type="entry name" value="Barwin-like endoglucanases"/>
    <property type="match status" value="1"/>
</dbReference>
<dbReference type="Gene3D" id="2.40.40.10">
    <property type="entry name" value="RlpA-like domain"/>
    <property type="match status" value="1"/>
</dbReference>
<feature type="chain" id="PRO_5042073068" evidence="2">
    <location>
        <begin position="25"/>
        <end position="149"/>
    </location>
</feature>
<reference evidence="3" key="1">
    <citation type="submission" date="2022-01" db="EMBL/GenBank/DDBJ databases">
        <title>Comparative genomics reveals a dynamic genome evolution in the ectomycorrhizal milk-cap (Lactarius) mushrooms.</title>
        <authorList>
            <consortium name="DOE Joint Genome Institute"/>
            <person name="Lebreton A."/>
            <person name="Tang N."/>
            <person name="Kuo A."/>
            <person name="LaButti K."/>
            <person name="Drula E."/>
            <person name="Barry K."/>
            <person name="Clum A."/>
            <person name="Lipzen A."/>
            <person name="Mousain D."/>
            <person name="Ng V."/>
            <person name="Wang R."/>
            <person name="Wang X."/>
            <person name="Dai Y."/>
            <person name="Henrissat B."/>
            <person name="Grigoriev I.V."/>
            <person name="Guerin-Laguette A."/>
            <person name="Yu F."/>
            <person name="Martin F.M."/>
        </authorList>
    </citation>
    <scope>NUCLEOTIDE SEQUENCE</scope>
    <source>
        <strain evidence="3">QP</strain>
    </source>
</reference>
<keyword evidence="4" id="KW-1185">Reference proteome</keyword>
<proteinExistence type="predicted"/>